<comment type="caution">
    <text evidence="3">The sequence shown here is derived from an EMBL/GenBank/DDBJ whole genome shotgun (WGS) entry which is preliminary data.</text>
</comment>
<evidence type="ECO:0000313" key="3">
    <source>
        <dbReference type="EMBL" id="KAF4656551.1"/>
    </source>
</evidence>
<gene>
    <name evidence="3" type="ORF">FOL46_007775</name>
</gene>
<protein>
    <recommendedName>
        <fullName evidence="5">WD repeat domain 65</fullName>
    </recommendedName>
</protein>
<feature type="compositionally biased region" description="Acidic residues" evidence="2">
    <location>
        <begin position="172"/>
        <end position="181"/>
    </location>
</feature>
<keyword evidence="1" id="KW-0175">Coiled coil</keyword>
<accession>A0A7J6LBQ5</accession>
<evidence type="ECO:0008006" key="5">
    <source>
        <dbReference type="Google" id="ProtNLM"/>
    </source>
</evidence>
<organism evidence="3 4">
    <name type="scientific">Perkinsus olseni</name>
    <name type="common">Perkinsus atlanticus</name>
    <dbReference type="NCBI Taxonomy" id="32597"/>
    <lineage>
        <taxon>Eukaryota</taxon>
        <taxon>Sar</taxon>
        <taxon>Alveolata</taxon>
        <taxon>Perkinsozoa</taxon>
        <taxon>Perkinsea</taxon>
        <taxon>Perkinsida</taxon>
        <taxon>Perkinsidae</taxon>
        <taxon>Perkinsus</taxon>
    </lineage>
</organism>
<dbReference type="PANTHER" id="PTHR32215">
    <property type="entry name" value="CILIA- AND FLAGELLA-ASSOCIATED PROTEIN 57"/>
    <property type="match status" value="1"/>
</dbReference>
<feature type="region of interest" description="Disordered" evidence="2">
    <location>
        <begin position="931"/>
        <end position="965"/>
    </location>
</feature>
<dbReference type="Proteomes" id="UP000572268">
    <property type="component" value="Unassembled WGS sequence"/>
</dbReference>
<feature type="coiled-coil region" evidence="1">
    <location>
        <begin position="802"/>
        <end position="850"/>
    </location>
</feature>
<name>A0A7J6LBQ5_PEROL</name>
<dbReference type="PANTHER" id="PTHR32215:SF0">
    <property type="entry name" value="CILIA- AND FLAGELLA-ASSOCIATED PROTEIN 57"/>
    <property type="match status" value="1"/>
</dbReference>
<sequence>MLDSCSSSTQDSTKKPKDVSFTTLVSAGSPGSVLLGGSAGCVMIFTTVDLSAESMDDTKIPRKSAGVSSLSTTAWTSLLSASTTLRSSAQLKPSTDALVSLQCSGVYWIPGYRHTVISATTAPPVRSKYYHGAAAAVAGDGEGTTETEATDWSSRRILGRLGLKPPLSVQESIDDESEDSEGSTQGEDSTERDTNTSSQLSAVNSSKVQFYSILVMTMKPAGESLLTDDEEVGGRGYSLRGKSQREVEHVQKDKQYTSIFYGFDYITVLDATSEITIFAVSNGRTLTPISYFRAGTYGAELTTFTISDSGMMAIGTGSGTVLLAGIERNLSSAEDSEIEILGEIPLHANTITRYSLNQKDSEMKERLRFLQERNDAKVEELQTKYIAMVEKLIEAQRSGAVGRDELTRKFSKNLLETEKEYEDKLKVQYEREEKRLEEIDLLRQDNDRRLSSLKRKYESKIADLENVRGKEIRKWRCQYEEVREEMERDAAKFEEAMKQQETEYEGEIAQLREEQSKILQLGAERSATARAEQVALKHSMARLQRVNVEKEDELETLREKVRQMKNKMEKSRASAEKATEQLDHHRMAITRQDKMLLRAEKESKNLQNFRSVRLSFVLFRRVKQLEEEKAPLKEQVDSLRKAVRDIYGEFVSEFETKKSLEEQLDERGRSLTKARSQTTALREKNAGIANEVGKLLQEVRYVMSESQTDDDRDDRRLLARLGELVHREEKKMAIKRAKESGPHENVGQKVLLETIDDDDDDDGDSGTALAKELLHQRDLLYAKARKLTEVNTKLAEDGLLGRRRMMADNSAMIRELNELRLEKKELHKTIENLESKIASMSCNVSHLNEKKKNKSVRKSKSLASGLTPYQQHKMEGEEERVHRRVLALQARSRNSSTVGQPSGDIFSEHAEMLEGEGYRLSRLQFDYITESHPTTQGSSTGLRGTQGSEGFSSTSPLAGVKLPQI</sequence>
<feature type="coiled-coil region" evidence="1">
    <location>
        <begin position="422"/>
        <end position="581"/>
    </location>
</feature>
<evidence type="ECO:0000256" key="2">
    <source>
        <dbReference type="SAM" id="MobiDB-lite"/>
    </source>
</evidence>
<feature type="region of interest" description="Disordered" evidence="2">
    <location>
        <begin position="167"/>
        <end position="200"/>
    </location>
</feature>
<proteinExistence type="predicted"/>
<evidence type="ECO:0000256" key="1">
    <source>
        <dbReference type="SAM" id="Coils"/>
    </source>
</evidence>
<dbReference type="EMBL" id="JABANN010000573">
    <property type="protein sequence ID" value="KAF4656551.1"/>
    <property type="molecule type" value="Genomic_DNA"/>
</dbReference>
<reference evidence="3 4" key="1">
    <citation type="submission" date="2020-04" db="EMBL/GenBank/DDBJ databases">
        <title>Perkinsus olseni comparative genomics.</title>
        <authorList>
            <person name="Bogema D.R."/>
        </authorList>
    </citation>
    <scope>NUCLEOTIDE SEQUENCE [LARGE SCALE GENOMIC DNA]</scope>
    <source>
        <strain evidence="3">ATCC PRA-31</strain>
    </source>
</reference>
<dbReference type="InterPro" id="IPR052993">
    <property type="entry name" value="CFA-57"/>
</dbReference>
<evidence type="ECO:0000313" key="4">
    <source>
        <dbReference type="Proteomes" id="UP000572268"/>
    </source>
</evidence>
<feature type="compositionally biased region" description="Polar residues" evidence="2">
    <location>
        <begin position="931"/>
        <end position="956"/>
    </location>
</feature>
<dbReference type="AlphaFoldDB" id="A0A7J6LBQ5"/>